<dbReference type="GO" id="GO:0016887">
    <property type="term" value="F:ATP hydrolysis activity"/>
    <property type="evidence" value="ECO:0007669"/>
    <property type="project" value="InterPro"/>
</dbReference>
<evidence type="ECO:0000256" key="12">
    <source>
        <dbReference type="ARBA" id="ARBA00023136"/>
    </source>
</evidence>
<dbReference type="PROSITE" id="PS00211">
    <property type="entry name" value="ABC_TRANSPORTER_1"/>
    <property type="match status" value="2"/>
</dbReference>
<keyword evidence="8" id="KW-0547">Nucleotide-binding</keyword>
<keyword evidence="3" id="KW-0813">Transport</keyword>
<keyword evidence="7" id="KW-0677">Repeat</keyword>
<dbReference type="GO" id="GO:0042592">
    <property type="term" value="P:homeostatic process"/>
    <property type="evidence" value="ECO:0007669"/>
    <property type="project" value="UniProtKB-ARBA"/>
</dbReference>
<dbReference type="SMART" id="SM00382">
    <property type="entry name" value="AAA"/>
    <property type="match status" value="2"/>
</dbReference>
<comment type="similarity">
    <text evidence="2">Belongs to the ABC transporter superfamily. ABCC family. Conjugate transporter (TC 3.A.1.208) subfamily.</text>
</comment>
<feature type="region of interest" description="Disordered" evidence="14">
    <location>
        <begin position="916"/>
        <end position="936"/>
    </location>
</feature>
<feature type="transmembrane region" description="Helical" evidence="15">
    <location>
        <begin position="73"/>
        <end position="92"/>
    </location>
</feature>
<dbReference type="GO" id="GO:0000329">
    <property type="term" value="C:fungal-type vacuole membrane"/>
    <property type="evidence" value="ECO:0007669"/>
    <property type="project" value="UniProtKB-ARBA"/>
</dbReference>
<evidence type="ECO:0000256" key="3">
    <source>
        <dbReference type="ARBA" id="ARBA00022448"/>
    </source>
</evidence>
<keyword evidence="10" id="KW-1278">Translocase</keyword>
<evidence type="ECO:0000313" key="19">
    <source>
        <dbReference type="Proteomes" id="UP000738402"/>
    </source>
</evidence>
<dbReference type="CDD" id="cd03250">
    <property type="entry name" value="ABCC_MRP_domain1"/>
    <property type="match status" value="1"/>
</dbReference>
<evidence type="ECO:0000259" key="17">
    <source>
        <dbReference type="PROSITE" id="PS50929"/>
    </source>
</evidence>
<feature type="domain" description="ABC transmembrane type-1" evidence="17">
    <location>
        <begin position="314"/>
        <end position="601"/>
    </location>
</feature>
<dbReference type="Pfam" id="PF00664">
    <property type="entry name" value="ABC_membrane"/>
    <property type="match status" value="2"/>
</dbReference>
<evidence type="ECO:0000256" key="14">
    <source>
        <dbReference type="SAM" id="MobiDB-lite"/>
    </source>
</evidence>
<feature type="transmembrane region" description="Helical" evidence="15">
    <location>
        <begin position="202"/>
        <end position="224"/>
    </location>
</feature>
<comment type="caution">
    <text evidence="18">The sequence shown here is derived from an EMBL/GenBank/DDBJ whole genome shotgun (WGS) entry which is preliminary data.</text>
</comment>
<evidence type="ECO:0000256" key="1">
    <source>
        <dbReference type="ARBA" id="ARBA00004128"/>
    </source>
</evidence>
<dbReference type="CDD" id="cd18603">
    <property type="entry name" value="ABC_6TM_MRP1_2_3_6_D2_like"/>
    <property type="match status" value="1"/>
</dbReference>
<keyword evidence="4" id="KW-0597">Phosphoprotein</keyword>
<evidence type="ECO:0000256" key="15">
    <source>
        <dbReference type="SAM" id="Phobius"/>
    </source>
</evidence>
<feature type="domain" description="ABC transmembrane type-1" evidence="17">
    <location>
        <begin position="958"/>
        <end position="1241"/>
    </location>
</feature>
<gene>
    <name evidence="18" type="ORF">KL933_001881</name>
</gene>
<dbReference type="Pfam" id="PF24357">
    <property type="entry name" value="TMD0_ABC"/>
    <property type="match status" value="1"/>
</dbReference>
<feature type="transmembrane region" description="Helical" evidence="15">
    <location>
        <begin position="301"/>
        <end position="319"/>
    </location>
</feature>
<dbReference type="InterPro" id="IPR027417">
    <property type="entry name" value="P-loop_NTPase"/>
</dbReference>
<evidence type="ECO:0000256" key="6">
    <source>
        <dbReference type="ARBA" id="ARBA00022692"/>
    </source>
</evidence>
<dbReference type="InterPro" id="IPR017871">
    <property type="entry name" value="ABC_transporter-like_CS"/>
</dbReference>
<keyword evidence="12 15" id="KW-0472">Membrane</keyword>
<reference evidence="18" key="1">
    <citation type="journal article" date="2021" name="G3 (Bethesda)">
        <title>Genomic diversity, chromosomal rearrangements, and interspecies hybridization in the ogataea polymorpha species complex.</title>
        <authorList>
            <person name="Hanson S.J."/>
            <person name="Cinneide E.O."/>
            <person name="Salzberg L.I."/>
            <person name="Wolfe K.H."/>
            <person name="McGowan J."/>
            <person name="Fitzpatrick D.A."/>
            <person name="Matlin K."/>
        </authorList>
    </citation>
    <scope>NUCLEOTIDE SEQUENCE</scope>
    <source>
        <strain evidence="18">83-405-1</strain>
    </source>
</reference>
<feature type="region of interest" description="Disordered" evidence="14">
    <location>
        <begin position="868"/>
        <end position="897"/>
    </location>
</feature>
<dbReference type="Gene3D" id="3.40.50.300">
    <property type="entry name" value="P-loop containing nucleotide triphosphate hydrolases"/>
    <property type="match status" value="2"/>
</dbReference>
<comment type="subcellular location">
    <subcellularLocation>
        <location evidence="1">Vacuole membrane</location>
        <topology evidence="1">Multi-pass membrane protein</topology>
    </subcellularLocation>
</comment>
<keyword evidence="9" id="KW-0067">ATP-binding</keyword>
<evidence type="ECO:0000256" key="7">
    <source>
        <dbReference type="ARBA" id="ARBA00022737"/>
    </source>
</evidence>
<feature type="transmembrane region" description="Helical" evidence="15">
    <location>
        <begin position="112"/>
        <end position="132"/>
    </location>
</feature>
<evidence type="ECO:0000256" key="8">
    <source>
        <dbReference type="ARBA" id="ARBA00022741"/>
    </source>
</evidence>
<dbReference type="Gene3D" id="1.20.1560.10">
    <property type="entry name" value="ABC transporter type 1, transmembrane domain"/>
    <property type="match status" value="2"/>
</dbReference>
<dbReference type="PROSITE" id="PS50893">
    <property type="entry name" value="ABC_TRANSPORTER_2"/>
    <property type="match status" value="2"/>
</dbReference>
<evidence type="ECO:0000256" key="2">
    <source>
        <dbReference type="ARBA" id="ARBA00009726"/>
    </source>
</evidence>
<feature type="transmembrane region" description="Helical" evidence="15">
    <location>
        <begin position="574"/>
        <end position="596"/>
    </location>
</feature>
<dbReference type="GO" id="GO:0140359">
    <property type="term" value="F:ABC-type transporter activity"/>
    <property type="evidence" value="ECO:0007669"/>
    <property type="project" value="InterPro"/>
</dbReference>
<accession>A0AAN6D8C4</accession>
<sequence length="1530" mass="171540">MSEYHINGHFYEPSAIYDLQRVSTFWEQLIIDLTSSSSNNNTGLKNSTGSLCGCYDGEGYTFFSDLEDPSPCLVSGVFASLISVFFIIWGLVQVRKLRKTRNVNSKAEWWFVLKLSLIAVQIVFQLTLAILAVRTSPSPFSDVLVLSSDFNLVALVVAFALSYIENFKTFVSETALIIYWLFDLFIGCLKIVNLGLRNDKSSRLPITVLSTVNNLILLVMEIYFAPKAPVDPTQTENLYDSANIFGKVTFTWLTPLMQKGSIKYLTELDLPALPSFLRSDHLSGVLESHWAKQLRSKKPSLAIALAKSFGGPFLVAALFKVVQDCCAFIQPQLLKQLIRFVNEYHEDPTIPMTKGFMIVASMFILSVLQTASLHQYFTRVFDTGIKVKSSLTSLIYKKSLVLSIEAKQKKSSGDIVNLMSVDTQRLQDLCQNLNVIWSGPFQIILCLVSLYNLLGNAMWLGVLFLCISVPMNTWVFGQQKKLQKTQMKVKDERTGLISEMLNNIKSLKLYAWELPYKKKLMYVRNNKELSNLKKIGIFQACSQFIFNTTPYLVSTSTFALFIVAYRGVPLSTDIVFTALSLFNLLGFPLAVLPWTIGNIIEAQVAISRITGFLESDELDTSTVTRLPAPTEIGQDVVNIVNADFLWSKDPYKAALENINFTAKKGQLNCIIGRVGAGKTALLQSLLGDLHKPTGTVIVRGSVAYVPQNAWIMNGTIKENILFGCKYDPDFYEKTIKACALTHDLNVLTDGDATQVGEKGISLSGGQKARLSLARAVYARADLYLLDDILSAVDEHVGKHLINNVLGPDGLLSTKCRILATNNLNVLKFSDNISLLQNGKIIESGHYDDIVSAQKSELYNVINDSGAKKKDEEVSEDVSETVIDKESSEDTQSVSSELDDDIKKIASKDLPKAELEDFKTSVSRKDETPTGREEKHEQGKVKTAIYRAYAKACGVRNVIFFLVMVILSMGASVLANIWLKHWSDINTRLGFNPQPWKYLGIYFGLCVASTFFLLCQTLVQWLAVSIQGSKYLHQIMLDGVLRAPMQFFETTPIGRILNRFSPDIYKIDEQLARVFAMFFTNSIKVTFTMLVIIYSTWQFVFLVVPLAVLYRFYQLYYLATSRELRRLDSVSKSPIFAHFQETLSGVATVRAYDQLERFKHMNQQKMDVNMSAYHPSVSANRWLAVRLEFLGSLIILGASSLLVATLRSGRVTPGLVGLSISYALQTTQSLNWIVRMTVEIETNIVSVERVLEYASLEPEAPAIIENKRPPNNWPSKGTIDFKNYSTRYRPDLDLVLKNINLAIREKEKIGIVGRTGAGKSSLTLAIFRIIEAFDGHIEIDGLNTSEIGLFDLRSKLSIIPQDSQIFEGTLRANIDPIEQYSDDEIWQALELSHLKDHVMVMYEESANKEDIKMDPLLVRINEGGSNLSAGQRQLMCLARALVKKESKVLILDEATANVDYQTDAIVQETIRSAFKDRTILTIAHRLNTIIDSDRIIVLEKGEVAEFDTPQNLLKKKDSLFYSLCKEGGLVE</sequence>
<protein>
    <recommendedName>
        <fullName evidence="20">Metal resistance protein YCF1</fullName>
    </recommendedName>
</protein>
<evidence type="ECO:0000259" key="16">
    <source>
        <dbReference type="PROSITE" id="PS50893"/>
    </source>
</evidence>
<dbReference type="CDD" id="cd18595">
    <property type="entry name" value="ABC_6TM_MRP1_2_3_6_D1_like"/>
    <property type="match status" value="1"/>
</dbReference>
<evidence type="ECO:0000256" key="13">
    <source>
        <dbReference type="ARBA" id="ARBA00053425"/>
    </source>
</evidence>
<keyword evidence="6 15" id="KW-0812">Transmembrane</keyword>
<feature type="transmembrane region" description="Helical" evidence="15">
    <location>
        <begin position="356"/>
        <end position="377"/>
    </location>
</feature>
<feature type="domain" description="ABC transporter" evidence="16">
    <location>
        <begin position="637"/>
        <end position="862"/>
    </location>
</feature>
<comment type="function">
    <text evidence="13">Cooperates for the ATP-dependent vacuolar transport of bilirubin and glutathione conjugates.</text>
</comment>
<dbReference type="FunFam" id="3.40.50.300:FF:000565">
    <property type="entry name" value="ABC bile acid transporter"/>
    <property type="match status" value="1"/>
</dbReference>
<feature type="transmembrane region" description="Helical" evidence="15">
    <location>
        <begin position="176"/>
        <end position="196"/>
    </location>
</feature>
<organism evidence="18 19">
    <name type="scientific">Ogataea haglerorum</name>
    <dbReference type="NCBI Taxonomy" id="1937702"/>
    <lineage>
        <taxon>Eukaryota</taxon>
        <taxon>Fungi</taxon>
        <taxon>Dikarya</taxon>
        <taxon>Ascomycota</taxon>
        <taxon>Saccharomycotina</taxon>
        <taxon>Pichiomycetes</taxon>
        <taxon>Pichiales</taxon>
        <taxon>Pichiaceae</taxon>
        <taxon>Ogataea</taxon>
    </lineage>
</organism>
<keyword evidence="11 15" id="KW-1133">Transmembrane helix</keyword>
<dbReference type="SUPFAM" id="SSF90123">
    <property type="entry name" value="ABC transporter transmembrane region"/>
    <property type="match status" value="2"/>
</dbReference>
<evidence type="ECO:0000313" key="18">
    <source>
        <dbReference type="EMBL" id="KAG7728648.1"/>
    </source>
</evidence>
<dbReference type="EMBL" id="JAHLUH010000004">
    <property type="protein sequence ID" value="KAG7728648.1"/>
    <property type="molecule type" value="Genomic_DNA"/>
</dbReference>
<dbReference type="InterPro" id="IPR003593">
    <property type="entry name" value="AAA+_ATPase"/>
</dbReference>
<dbReference type="CDD" id="cd03244">
    <property type="entry name" value="ABCC_MRP_domain2"/>
    <property type="match status" value="1"/>
</dbReference>
<evidence type="ECO:0000256" key="5">
    <source>
        <dbReference type="ARBA" id="ARBA00022554"/>
    </source>
</evidence>
<dbReference type="InterPro" id="IPR003439">
    <property type="entry name" value="ABC_transporter-like_ATP-bd"/>
</dbReference>
<dbReference type="SUPFAM" id="SSF52540">
    <property type="entry name" value="P-loop containing nucleoside triphosphate hydrolases"/>
    <property type="match status" value="2"/>
</dbReference>
<dbReference type="PROSITE" id="PS50929">
    <property type="entry name" value="ABC_TM1F"/>
    <property type="match status" value="2"/>
</dbReference>
<feature type="transmembrane region" description="Helical" evidence="15">
    <location>
        <begin position="957"/>
        <end position="978"/>
    </location>
</feature>
<dbReference type="InterPro" id="IPR050173">
    <property type="entry name" value="ABC_transporter_C-like"/>
</dbReference>
<dbReference type="GO" id="GO:0005524">
    <property type="term" value="F:ATP binding"/>
    <property type="evidence" value="ECO:0007669"/>
    <property type="project" value="UniProtKB-KW"/>
</dbReference>
<feature type="transmembrane region" description="Helical" evidence="15">
    <location>
        <begin position="144"/>
        <end position="164"/>
    </location>
</feature>
<dbReference type="GO" id="GO:0042144">
    <property type="term" value="P:vacuole fusion, non-autophagic"/>
    <property type="evidence" value="ECO:0007669"/>
    <property type="project" value="UniProtKB-ARBA"/>
</dbReference>
<dbReference type="FunFam" id="1.20.1560.10:FF:000001">
    <property type="entry name" value="ATP-binding cassette subfamily C member 1"/>
    <property type="match status" value="1"/>
</dbReference>
<evidence type="ECO:0000256" key="9">
    <source>
        <dbReference type="ARBA" id="ARBA00022840"/>
    </source>
</evidence>
<feature type="domain" description="ABC transporter" evidence="16">
    <location>
        <begin position="1278"/>
        <end position="1524"/>
    </location>
</feature>
<feature type="transmembrane region" description="Helical" evidence="15">
    <location>
        <begin position="457"/>
        <end position="477"/>
    </location>
</feature>
<feature type="transmembrane region" description="Helical" evidence="15">
    <location>
        <begin position="998"/>
        <end position="1023"/>
    </location>
</feature>
<dbReference type="InterPro" id="IPR056227">
    <property type="entry name" value="TMD0_ABC"/>
</dbReference>
<name>A0AAN6D8C4_9ASCO</name>
<feature type="transmembrane region" description="Helical" evidence="15">
    <location>
        <begin position="544"/>
        <end position="568"/>
    </location>
</feature>
<dbReference type="FunFam" id="3.40.50.300:FF:000450">
    <property type="entry name" value="ABC transporter C family member 2"/>
    <property type="match status" value="1"/>
</dbReference>
<keyword evidence="5" id="KW-0926">Vacuole</keyword>
<dbReference type="InterPro" id="IPR036640">
    <property type="entry name" value="ABC1_TM_sf"/>
</dbReference>
<evidence type="ECO:0008006" key="20">
    <source>
        <dbReference type="Google" id="ProtNLM"/>
    </source>
</evidence>
<feature type="transmembrane region" description="Helical" evidence="15">
    <location>
        <begin position="433"/>
        <end position="451"/>
    </location>
</feature>
<dbReference type="Pfam" id="PF00005">
    <property type="entry name" value="ABC_tran"/>
    <property type="match status" value="2"/>
</dbReference>
<dbReference type="InterPro" id="IPR011527">
    <property type="entry name" value="ABC1_TM_dom"/>
</dbReference>
<dbReference type="Proteomes" id="UP000738402">
    <property type="component" value="Unassembled WGS sequence"/>
</dbReference>
<dbReference type="FunFam" id="1.20.1560.10:FF:000020">
    <property type="entry name" value="ABC metal ion transporter"/>
    <property type="match status" value="1"/>
</dbReference>
<proteinExistence type="inferred from homology"/>
<evidence type="ECO:0000256" key="11">
    <source>
        <dbReference type="ARBA" id="ARBA00022989"/>
    </source>
</evidence>
<dbReference type="PANTHER" id="PTHR24223">
    <property type="entry name" value="ATP-BINDING CASSETTE SUB-FAMILY C"/>
    <property type="match status" value="1"/>
</dbReference>
<evidence type="ECO:0000256" key="4">
    <source>
        <dbReference type="ARBA" id="ARBA00022553"/>
    </source>
</evidence>
<dbReference type="PANTHER" id="PTHR24223:SF443">
    <property type="entry name" value="MULTIDRUG-RESISTANCE LIKE PROTEIN 1, ISOFORM I"/>
    <property type="match status" value="1"/>
</dbReference>
<evidence type="ECO:0000256" key="10">
    <source>
        <dbReference type="ARBA" id="ARBA00022967"/>
    </source>
</evidence>